<protein>
    <submittedName>
        <fullName evidence="2">Uncharacterized protein</fullName>
    </submittedName>
</protein>
<dbReference type="EMBL" id="JANUGP010000050">
    <property type="protein sequence ID" value="MCS0606293.1"/>
    <property type="molecule type" value="Genomic_DNA"/>
</dbReference>
<feature type="non-terminal residue" evidence="2">
    <location>
        <position position="1"/>
    </location>
</feature>
<dbReference type="Gene3D" id="3.90.176.10">
    <property type="entry name" value="Toxin ADP-ribosyltransferase, Chain A, domain 1"/>
    <property type="match status" value="1"/>
</dbReference>
<feature type="region of interest" description="Disordered" evidence="1">
    <location>
        <begin position="291"/>
        <end position="317"/>
    </location>
</feature>
<comment type="caution">
    <text evidence="2">The sequence shown here is derived from an EMBL/GenBank/DDBJ whole genome shotgun (WGS) entry which is preliminary data.</text>
</comment>
<dbReference type="Proteomes" id="UP001205612">
    <property type="component" value="Unassembled WGS sequence"/>
</dbReference>
<evidence type="ECO:0000313" key="2">
    <source>
        <dbReference type="EMBL" id="MCS0606293.1"/>
    </source>
</evidence>
<gene>
    <name evidence="2" type="ORF">NX794_34545</name>
</gene>
<name>A0ABT2BCP8_9ACTN</name>
<proteinExistence type="predicted"/>
<organism evidence="2 3">
    <name type="scientific">Streptomyces pyxinicus</name>
    <dbReference type="NCBI Taxonomy" id="2970331"/>
    <lineage>
        <taxon>Bacteria</taxon>
        <taxon>Bacillati</taxon>
        <taxon>Actinomycetota</taxon>
        <taxon>Actinomycetes</taxon>
        <taxon>Kitasatosporales</taxon>
        <taxon>Streptomycetaceae</taxon>
        <taxon>Streptomyces</taxon>
    </lineage>
</organism>
<keyword evidence="3" id="KW-1185">Reference proteome</keyword>
<sequence>RPVRPATPRFRLESAVPVTETGDIDVPVPAPAPDVAEVPSARPDAVPDVRVQPVPRASACALPPERGIAQERDWVRRTLHERYHAQAGFVSRVMSESPGLRGRSRTEAADALTELVAVRLYLSGDSRRADAAVREATAGPHVPLARCVTAGLRRLPSYRGPALLRTRLGEAERAWYREGRAVTEWAFCHARTSLHPGPRGSAAADATDILIWSMTARRTTSLDPAVRDRVLFLPGTVFKVLRAEGSTVLMRELSPSESTGDGRADPQRAKLDEIAVKGLEKILDALEKAGTDAAAESADPPGLIVTPQAVRTEGAKP</sequence>
<accession>A0ABT2BCP8</accession>
<reference evidence="2 3" key="1">
    <citation type="submission" date="2022-08" db="EMBL/GenBank/DDBJ databases">
        <authorList>
            <person name="Somphong A."/>
            <person name="Phongsopitanun W."/>
        </authorList>
    </citation>
    <scope>NUCLEOTIDE SEQUENCE [LARGE SCALE GENOMIC DNA]</scope>
    <source>
        <strain evidence="2 3">LP11</strain>
    </source>
</reference>
<evidence type="ECO:0000256" key="1">
    <source>
        <dbReference type="SAM" id="MobiDB-lite"/>
    </source>
</evidence>
<evidence type="ECO:0000313" key="3">
    <source>
        <dbReference type="Proteomes" id="UP001205612"/>
    </source>
</evidence>